<keyword evidence="1" id="KW-0812">Transmembrane</keyword>
<name>A0ABV7LP55_9GAMM</name>
<accession>A0ABV7LP55</accession>
<keyword evidence="1" id="KW-1133">Transmembrane helix</keyword>
<feature type="transmembrane region" description="Helical" evidence="1">
    <location>
        <begin position="12"/>
        <end position="34"/>
    </location>
</feature>
<dbReference type="InterPro" id="IPR013362">
    <property type="entry name" value="Pilus_4_PilV"/>
</dbReference>
<dbReference type="PROSITE" id="PS00409">
    <property type="entry name" value="PROKAR_NTER_METHYL"/>
    <property type="match status" value="1"/>
</dbReference>
<evidence type="ECO:0000256" key="1">
    <source>
        <dbReference type="SAM" id="Phobius"/>
    </source>
</evidence>
<comment type="caution">
    <text evidence="2">The sequence shown here is derived from an EMBL/GenBank/DDBJ whole genome shotgun (WGS) entry which is preliminary data.</text>
</comment>
<dbReference type="InterPro" id="IPR012902">
    <property type="entry name" value="N_methyl_site"/>
</dbReference>
<proteinExistence type="predicted"/>
<sequence length="138" mass="14660">MLSHRAQYATRGFTLVEALIALLVLSFGLLGVAAMQLKAMQGAHVSYQRSLATVIASDANERLWAALGIGSGTCPSDSSVQAQWLDHWDDALPSVGASSIVAQASCEYTITVTWDDERFSAEGDISTLTYVARLPGAP</sequence>
<evidence type="ECO:0000313" key="3">
    <source>
        <dbReference type="Proteomes" id="UP001595579"/>
    </source>
</evidence>
<dbReference type="NCBIfam" id="TIGR02532">
    <property type="entry name" value="IV_pilin_GFxxxE"/>
    <property type="match status" value="1"/>
</dbReference>
<keyword evidence="3" id="KW-1185">Reference proteome</keyword>
<organism evidence="2 3">
    <name type="scientific">Litchfieldella rifensis</name>
    <dbReference type="NCBI Taxonomy" id="762643"/>
    <lineage>
        <taxon>Bacteria</taxon>
        <taxon>Pseudomonadati</taxon>
        <taxon>Pseudomonadota</taxon>
        <taxon>Gammaproteobacteria</taxon>
        <taxon>Oceanospirillales</taxon>
        <taxon>Halomonadaceae</taxon>
        <taxon>Litchfieldella</taxon>
    </lineage>
</organism>
<protein>
    <submittedName>
        <fullName evidence="2">Type IV pilus modification protein PilV</fullName>
    </submittedName>
</protein>
<dbReference type="EMBL" id="JBHRUG010000023">
    <property type="protein sequence ID" value="MFC3284188.1"/>
    <property type="molecule type" value="Genomic_DNA"/>
</dbReference>
<dbReference type="Proteomes" id="UP001595579">
    <property type="component" value="Unassembled WGS sequence"/>
</dbReference>
<keyword evidence="1" id="KW-0472">Membrane</keyword>
<evidence type="ECO:0000313" key="2">
    <source>
        <dbReference type="EMBL" id="MFC3284188.1"/>
    </source>
</evidence>
<dbReference type="NCBIfam" id="TIGR02523">
    <property type="entry name" value="type_IV_pilV"/>
    <property type="match status" value="1"/>
</dbReference>
<dbReference type="RefSeq" id="WP_386773931.1">
    <property type="nucleotide sequence ID" value="NZ_JBHRUG010000023.1"/>
</dbReference>
<dbReference type="Pfam" id="PF07963">
    <property type="entry name" value="N_methyl"/>
    <property type="match status" value="1"/>
</dbReference>
<reference evidence="3" key="1">
    <citation type="journal article" date="2019" name="Int. J. Syst. Evol. Microbiol.">
        <title>The Global Catalogue of Microorganisms (GCM) 10K type strain sequencing project: providing services to taxonomists for standard genome sequencing and annotation.</title>
        <authorList>
            <consortium name="The Broad Institute Genomics Platform"/>
            <consortium name="The Broad Institute Genome Sequencing Center for Infectious Disease"/>
            <person name="Wu L."/>
            <person name="Ma J."/>
        </authorList>
    </citation>
    <scope>NUCLEOTIDE SEQUENCE [LARGE SCALE GENOMIC DNA]</scope>
    <source>
        <strain evidence="3">CECT 7698</strain>
    </source>
</reference>
<gene>
    <name evidence="2" type="primary">pilV</name>
    <name evidence="2" type="ORF">ACFOEV_11280</name>
</gene>